<dbReference type="EMBL" id="JTDF01004861">
    <property type="protein sequence ID" value="KAF8566615.1"/>
    <property type="molecule type" value="Genomic_DNA"/>
</dbReference>
<evidence type="ECO:0000313" key="7">
    <source>
        <dbReference type="EMBL" id="KAF8566615.1"/>
    </source>
</evidence>
<evidence type="ECO:0000256" key="4">
    <source>
        <dbReference type="ARBA" id="ARBA00023212"/>
    </source>
</evidence>
<keyword evidence="8" id="KW-1185">Reference proteome</keyword>
<name>A0A8T0DFL9_9TREM</name>
<proteinExistence type="inferred from homology"/>
<keyword evidence="5" id="KW-0966">Cell projection</keyword>
<evidence type="ECO:0000256" key="3">
    <source>
        <dbReference type="ARBA" id="ARBA00022490"/>
    </source>
</evidence>
<accession>A0A8T0DFL9</accession>
<evidence type="ECO:0000256" key="5">
    <source>
        <dbReference type="ARBA" id="ARBA00023273"/>
    </source>
</evidence>
<gene>
    <name evidence="7" type="ORF">P879_10599</name>
</gene>
<reference evidence="7 8" key="1">
    <citation type="submission" date="2019-07" db="EMBL/GenBank/DDBJ databases">
        <title>Annotation for the trematode Paragonimus westermani.</title>
        <authorList>
            <person name="Choi Y.-J."/>
        </authorList>
    </citation>
    <scope>NUCLEOTIDE SEQUENCE [LARGE SCALE GENOMIC DNA]</scope>
    <source>
        <strain evidence="7">180907_Pwestermani</strain>
    </source>
</reference>
<evidence type="ECO:0000256" key="2">
    <source>
        <dbReference type="ARBA" id="ARBA00004245"/>
    </source>
</evidence>
<dbReference type="AlphaFoldDB" id="A0A8T0DFL9"/>
<evidence type="ECO:0000256" key="1">
    <source>
        <dbReference type="ARBA" id="ARBA00004138"/>
    </source>
</evidence>
<dbReference type="Pfam" id="PF14886">
    <property type="entry name" value="FAM183"/>
    <property type="match status" value="1"/>
</dbReference>
<comment type="caution">
    <text evidence="7">The sequence shown here is derived from an EMBL/GenBank/DDBJ whole genome shotgun (WGS) entry which is preliminary data.</text>
</comment>
<sequence length="46" mass="5575">MNLNETKDVNYVHQTEIMTETIQKELRYQKLYTHYGINPFKKGTKQ</sequence>
<evidence type="ECO:0000313" key="8">
    <source>
        <dbReference type="Proteomes" id="UP000699462"/>
    </source>
</evidence>
<comment type="subcellular location">
    <subcellularLocation>
        <location evidence="1">Cell projection</location>
        <location evidence="1">Cilium</location>
    </subcellularLocation>
    <subcellularLocation>
        <location evidence="2">Cytoplasm</location>
        <location evidence="2">Cytoskeleton</location>
    </subcellularLocation>
</comment>
<protein>
    <submittedName>
        <fullName evidence="7">Uncharacterized protein</fullName>
    </submittedName>
</protein>
<dbReference type="GO" id="GO:0005856">
    <property type="term" value="C:cytoskeleton"/>
    <property type="evidence" value="ECO:0007669"/>
    <property type="project" value="UniProtKB-SubCell"/>
</dbReference>
<evidence type="ECO:0000256" key="6">
    <source>
        <dbReference type="ARBA" id="ARBA00034777"/>
    </source>
</evidence>
<dbReference type="GO" id="GO:0005929">
    <property type="term" value="C:cilium"/>
    <property type="evidence" value="ECO:0007669"/>
    <property type="project" value="UniProtKB-SubCell"/>
</dbReference>
<organism evidence="7 8">
    <name type="scientific">Paragonimus westermani</name>
    <dbReference type="NCBI Taxonomy" id="34504"/>
    <lineage>
        <taxon>Eukaryota</taxon>
        <taxon>Metazoa</taxon>
        <taxon>Spiralia</taxon>
        <taxon>Lophotrochozoa</taxon>
        <taxon>Platyhelminthes</taxon>
        <taxon>Trematoda</taxon>
        <taxon>Digenea</taxon>
        <taxon>Plagiorchiida</taxon>
        <taxon>Troglotremata</taxon>
        <taxon>Troglotrematidae</taxon>
        <taxon>Paragonimus</taxon>
    </lineage>
</organism>
<comment type="similarity">
    <text evidence="6">Belongs to the CFAP144 family.</text>
</comment>
<keyword evidence="3" id="KW-0963">Cytoplasm</keyword>
<dbReference type="Proteomes" id="UP000699462">
    <property type="component" value="Unassembled WGS sequence"/>
</dbReference>
<keyword evidence="4" id="KW-0206">Cytoskeleton</keyword>
<dbReference type="InterPro" id="IPR029214">
    <property type="entry name" value="CFAP144"/>
</dbReference>
<dbReference type="OrthoDB" id="446290at2759"/>